<dbReference type="Gene3D" id="3.40.50.620">
    <property type="entry name" value="HUPs"/>
    <property type="match status" value="1"/>
</dbReference>
<dbReference type="OrthoDB" id="843225at2759"/>
<protein>
    <recommendedName>
        <fullName evidence="1">UspA domain-containing protein</fullName>
    </recommendedName>
</protein>
<dbReference type="AlphaFoldDB" id="A0A6A1URD3"/>
<dbReference type="InterPro" id="IPR006016">
    <property type="entry name" value="UspA"/>
</dbReference>
<dbReference type="PRINTS" id="PR01438">
    <property type="entry name" value="UNVRSLSTRESS"/>
</dbReference>
<reference evidence="2 3" key="1">
    <citation type="journal article" date="2019" name="Plant Biotechnol. J.">
        <title>The red bayberry genome and genetic basis of sex determination.</title>
        <authorList>
            <person name="Jia H.M."/>
            <person name="Jia H.J."/>
            <person name="Cai Q.L."/>
            <person name="Wang Y."/>
            <person name="Zhao H.B."/>
            <person name="Yang W.F."/>
            <person name="Wang G.Y."/>
            <person name="Li Y.H."/>
            <person name="Zhan D.L."/>
            <person name="Shen Y.T."/>
            <person name="Niu Q.F."/>
            <person name="Chang L."/>
            <person name="Qiu J."/>
            <person name="Zhao L."/>
            <person name="Xie H.B."/>
            <person name="Fu W.Y."/>
            <person name="Jin J."/>
            <person name="Li X.W."/>
            <person name="Jiao Y."/>
            <person name="Zhou C.C."/>
            <person name="Tu T."/>
            <person name="Chai C.Y."/>
            <person name="Gao J.L."/>
            <person name="Fan L.J."/>
            <person name="van de Weg E."/>
            <person name="Wang J.Y."/>
            <person name="Gao Z.S."/>
        </authorList>
    </citation>
    <scope>NUCLEOTIDE SEQUENCE [LARGE SCALE GENOMIC DNA]</scope>
    <source>
        <tissue evidence="2">Leaves</tissue>
    </source>
</reference>
<keyword evidence="3" id="KW-1185">Reference proteome</keyword>
<dbReference type="InterPro" id="IPR006015">
    <property type="entry name" value="Universal_stress_UspA"/>
</dbReference>
<comment type="caution">
    <text evidence="2">The sequence shown here is derived from an EMBL/GenBank/DDBJ whole genome shotgun (WGS) entry which is preliminary data.</text>
</comment>
<dbReference type="CDD" id="cd23659">
    <property type="entry name" value="USP_At3g01520-like"/>
    <property type="match status" value="1"/>
</dbReference>
<dbReference type="InterPro" id="IPR014729">
    <property type="entry name" value="Rossmann-like_a/b/a_fold"/>
</dbReference>
<dbReference type="EMBL" id="RXIC02000026">
    <property type="protein sequence ID" value="KAB1202975.1"/>
    <property type="molecule type" value="Genomic_DNA"/>
</dbReference>
<sequence length="157" mass="17067">MATSEKQVIVAGFDDSEHSIYALDWILKHFFAPFASNPIYRLVLVHAKPSLPAVVPAGSGILPYTEADMQKIAARIAKKAEEMGGSELANNVMVEVMQGDAKNILCEVVEKHQASMLVVGSHGYGAIKRAVLGSVSDYCVHHAHCTVMIVKRPKTEH</sequence>
<feature type="domain" description="UspA" evidence="1">
    <location>
        <begin position="8"/>
        <end position="151"/>
    </location>
</feature>
<dbReference type="SUPFAM" id="SSF52402">
    <property type="entry name" value="Adenine nucleotide alpha hydrolases-like"/>
    <property type="match status" value="1"/>
</dbReference>
<dbReference type="PANTHER" id="PTHR46553">
    <property type="entry name" value="ADENINE NUCLEOTIDE ALPHA HYDROLASES-LIKE SUPERFAMILY PROTEIN"/>
    <property type="match status" value="1"/>
</dbReference>
<name>A0A6A1URD3_9ROSI</name>
<dbReference type="PANTHER" id="PTHR46553:SF3">
    <property type="entry name" value="ADENINE NUCLEOTIDE ALPHA HYDROLASES-LIKE SUPERFAMILY PROTEIN"/>
    <property type="match status" value="1"/>
</dbReference>
<evidence type="ECO:0000259" key="1">
    <source>
        <dbReference type="Pfam" id="PF00582"/>
    </source>
</evidence>
<accession>A0A6A1URD3</accession>
<organism evidence="2 3">
    <name type="scientific">Morella rubra</name>
    <name type="common">Chinese bayberry</name>
    <dbReference type="NCBI Taxonomy" id="262757"/>
    <lineage>
        <taxon>Eukaryota</taxon>
        <taxon>Viridiplantae</taxon>
        <taxon>Streptophyta</taxon>
        <taxon>Embryophyta</taxon>
        <taxon>Tracheophyta</taxon>
        <taxon>Spermatophyta</taxon>
        <taxon>Magnoliopsida</taxon>
        <taxon>eudicotyledons</taxon>
        <taxon>Gunneridae</taxon>
        <taxon>Pentapetalae</taxon>
        <taxon>rosids</taxon>
        <taxon>fabids</taxon>
        <taxon>Fagales</taxon>
        <taxon>Myricaceae</taxon>
        <taxon>Morella</taxon>
    </lineage>
</organism>
<dbReference type="Pfam" id="PF00582">
    <property type="entry name" value="Usp"/>
    <property type="match status" value="1"/>
</dbReference>
<dbReference type="Proteomes" id="UP000516437">
    <property type="component" value="Chromosome 8"/>
</dbReference>
<proteinExistence type="predicted"/>
<evidence type="ECO:0000313" key="2">
    <source>
        <dbReference type="EMBL" id="KAB1202975.1"/>
    </source>
</evidence>
<gene>
    <name evidence="2" type="ORF">CJ030_MR8G022074</name>
</gene>
<evidence type="ECO:0000313" key="3">
    <source>
        <dbReference type="Proteomes" id="UP000516437"/>
    </source>
</evidence>